<dbReference type="SUPFAM" id="SSF54506">
    <property type="entry name" value="Diaminopimelate epimerase-like"/>
    <property type="match status" value="1"/>
</dbReference>
<comment type="caution">
    <text evidence="4">The sequence shown here is derived from an EMBL/GenBank/DDBJ whole genome shotgun (WGS) entry which is preliminary data.</text>
</comment>
<dbReference type="NCBIfam" id="TIGR00654">
    <property type="entry name" value="PhzF_family"/>
    <property type="match status" value="1"/>
</dbReference>
<dbReference type="OrthoDB" id="9788221at2"/>
<dbReference type="PIRSF" id="PIRSF016184">
    <property type="entry name" value="PhzC_PhzF"/>
    <property type="match status" value="1"/>
</dbReference>
<feature type="active site" evidence="3">
    <location>
        <position position="46"/>
    </location>
</feature>
<evidence type="ECO:0000256" key="1">
    <source>
        <dbReference type="ARBA" id="ARBA00008270"/>
    </source>
</evidence>
<dbReference type="GO" id="GO:0016853">
    <property type="term" value="F:isomerase activity"/>
    <property type="evidence" value="ECO:0007669"/>
    <property type="project" value="UniProtKB-KW"/>
</dbReference>
<comment type="similarity">
    <text evidence="1">Belongs to the PhzF family.</text>
</comment>
<dbReference type="RefSeq" id="WP_106143978.1">
    <property type="nucleotide sequence ID" value="NZ_PVYX01000001.1"/>
</dbReference>
<dbReference type="InterPro" id="IPR003719">
    <property type="entry name" value="Phenazine_PhzF-like"/>
</dbReference>
<reference evidence="4 5" key="1">
    <citation type="submission" date="2018-03" db="EMBL/GenBank/DDBJ databases">
        <title>Genomic Encyclopedia of Archaeal and Bacterial Type Strains, Phase II (KMG-II): from individual species to whole genera.</title>
        <authorList>
            <person name="Goeker M."/>
        </authorList>
    </citation>
    <scope>NUCLEOTIDE SEQUENCE [LARGE SCALE GENOMIC DNA]</scope>
    <source>
        <strain evidence="4 5">DSM 25027</strain>
    </source>
</reference>
<dbReference type="PANTHER" id="PTHR13774:SF17">
    <property type="entry name" value="PHENAZINE BIOSYNTHESIS-LIKE DOMAIN-CONTAINING PROTEIN"/>
    <property type="match status" value="1"/>
</dbReference>
<keyword evidence="5" id="KW-1185">Reference proteome</keyword>
<accession>A0A2T0MHK2</accession>
<evidence type="ECO:0000256" key="2">
    <source>
        <dbReference type="ARBA" id="ARBA00023235"/>
    </source>
</evidence>
<evidence type="ECO:0000313" key="5">
    <source>
        <dbReference type="Proteomes" id="UP000237640"/>
    </source>
</evidence>
<dbReference type="PANTHER" id="PTHR13774">
    <property type="entry name" value="PHENAZINE BIOSYNTHESIS PROTEIN"/>
    <property type="match status" value="1"/>
</dbReference>
<organism evidence="4 5">
    <name type="scientific">Flagellimonas meridianipacifica</name>
    <dbReference type="NCBI Taxonomy" id="1080225"/>
    <lineage>
        <taxon>Bacteria</taxon>
        <taxon>Pseudomonadati</taxon>
        <taxon>Bacteroidota</taxon>
        <taxon>Flavobacteriia</taxon>
        <taxon>Flavobacteriales</taxon>
        <taxon>Flavobacteriaceae</taxon>
        <taxon>Flagellimonas</taxon>
    </lineage>
</organism>
<dbReference type="Proteomes" id="UP000237640">
    <property type="component" value="Unassembled WGS sequence"/>
</dbReference>
<evidence type="ECO:0000256" key="3">
    <source>
        <dbReference type="PIRSR" id="PIRSR016184-1"/>
    </source>
</evidence>
<dbReference type="GO" id="GO:0005737">
    <property type="term" value="C:cytoplasm"/>
    <property type="evidence" value="ECO:0007669"/>
    <property type="project" value="TreeGrafter"/>
</dbReference>
<dbReference type="Pfam" id="PF02567">
    <property type="entry name" value="PhzC-PhzF"/>
    <property type="match status" value="1"/>
</dbReference>
<sequence>MKQKIYQIDAFASDLFKGNPAAVCVMDEWLPDDIMQSIAEENNLAETAFTVLENGSYTLRWFTPETEVDLCGHATLATAYVLFNYYDHQENTIRFYSPRSGELIVTNAGSGLISLDFPTDEIAKIESVSAINQAIGQSPLETFKGKTDYMLVYGSQKEIESLNPNYFLLDQIDCRGVIATAPGDEVDFVSRFFAPKCGIPEDPVTGSAHTTMTPYWSKKLGKEILSAKQLSHRGGDLKCEDLGNRVKISGRAVPYLVGEIEL</sequence>
<proteinExistence type="inferred from homology"/>
<gene>
    <name evidence="4" type="ORF">CLV81_1060</name>
</gene>
<dbReference type="EMBL" id="PVYX01000001">
    <property type="protein sequence ID" value="PRX57059.1"/>
    <property type="molecule type" value="Genomic_DNA"/>
</dbReference>
<dbReference type="AlphaFoldDB" id="A0A2T0MHK2"/>
<evidence type="ECO:0000313" key="4">
    <source>
        <dbReference type="EMBL" id="PRX57059.1"/>
    </source>
</evidence>
<dbReference type="Gene3D" id="3.10.310.10">
    <property type="entry name" value="Diaminopimelate Epimerase, Chain A, domain 1"/>
    <property type="match status" value="2"/>
</dbReference>
<keyword evidence="2" id="KW-0413">Isomerase</keyword>
<protein>
    <submittedName>
        <fullName evidence="4">PhzF family phenazine biosynthesis protein</fullName>
    </submittedName>
</protein>
<name>A0A2T0MHK2_9FLAO</name>